<dbReference type="HOGENOM" id="CLU_090274_0_0_5"/>
<evidence type="ECO:0000256" key="1">
    <source>
        <dbReference type="SAM" id="MobiDB-lite"/>
    </source>
</evidence>
<evidence type="ECO:0000313" key="3">
    <source>
        <dbReference type="EMBL" id="ACL56773.1"/>
    </source>
</evidence>
<dbReference type="Proteomes" id="UP000008207">
    <property type="component" value="Chromosome"/>
</dbReference>
<organism evidence="3 4">
    <name type="scientific">Methylobacterium nodulans (strain LMG 21967 / CNCM I-2342 / ORS 2060)</name>
    <dbReference type="NCBI Taxonomy" id="460265"/>
    <lineage>
        <taxon>Bacteria</taxon>
        <taxon>Pseudomonadati</taxon>
        <taxon>Pseudomonadota</taxon>
        <taxon>Alphaproteobacteria</taxon>
        <taxon>Hyphomicrobiales</taxon>
        <taxon>Methylobacteriaceae</taxon>
        <taxon>Methylobacterium</taxon>
    </lineage>
</organism>
<dbReference type="InterPro" id="IPR038084">
    <property type="entry name" value="PduO/GlcC-like_sf"/>
</dbReference>
<dbReference type="PROSITE" id="PS51257">
    <property type="entry name" value="PROKAR_LIPOPROTEIN"/>
    <property type="match status" value="1"/>
</dbReference>
<feature type="signal peptide" evidence="2">
    <location>
        <begin position="1"/>
        <end position="27"/>
    </location>
</feature>
<keyword evidence="2" id="KW-0732">Signal</keyword>
<evidence type="ECO:0008006" key="5">
    <source>
        <dbReference type="Google" id="ProtNLM"/>
    </source>
</evidence>
<evidence type="ECO:0000313" key="4">
    <source>
        <dbReference type="Proteomes" id="UP000008207"/>
    </source>
</evidence>
<accession>B8IR71</accession>
<gene>
    <name evidence="3" type="ordered locus">Mnod_1783</name>
</gene>
<dbReference type="InterPro" id="IPR005624">
    <property type="entry name" value="PduO/GlcC-like"/>
</dbReference>
<dbReference type="STRING" id="460265.Mnod_1783"/>
<keyword evidence="4" id="KW-1185">Reference proteome</keyword>
<feature type="chain" id="PRO_5002871870" description="Heme-binding protein" evidence="2">
    <location>
        <begin position="28"/>
        <end position="260"/>
    </location>
</feature>
<sequence length="260" mass="26730">MQLMKTITNSRRAMATAVGGVFLGALACGQEAAAQPAPAPSPLQASCPFDQPTLEYVIRRAAQEDSTGFDNDFWAVIVNVAGQVCAVAHSGPFRESQWLGSRQIAAAKAYTANAFSLNLPKGPLSTAQLYGFAQPSPSGGNPLFGLEGGNVESSLVYAGDYATFGTPNDPLVTQRVGGTITFGGGLALYQGNLKVGAIGVSGDTACADHSVAWRARFILGAEGPGTDKLPFVNNASPQSGGHPRCPNDAGTQGAIFPPNS</sequence>
<protein>
    <recommendedName>
        <fullName evidence="5">Heme-binding protein</fullName>
    </recommendedName>
</protein>
<dbReference type="AlphaFoldDB" id="B8IR71"/>
<dbReference type="Gene3D" id="3.30.450.150">
    <property type="entry name" value="Haem-degrading domain"/>
    <property type="match status" value="1"/>
</dbReference>
<reference evidence="3 4" key="1">
    <citation type="submission" date="2009-01" db="EMBL/GenBank/DDBJ databases">
        <title>Complete sequence of chromosome of Methylobacterium nodulans ORS 2060.</title>
        <authorList>
            <consortium name="US DOE Joint Genome Institute"/>
            <person name="Lucas S."/>
            <person name="Copeland A."/>
            <person name="Lapidus A."/>
            <person name="Glavina del Rio T."/>
            <person name="Dalin E."/>
            <person name="Tice H."/>
            <person name="Bruce D."/>
            <person name="Goodwin L."/>
            <person name="Pitluck S."/>
            <person name="Sims D."/>
            <person name="Brettin T."/>
            <person name="Detter J.C."/>
            <person name="Han C."/>
            <person name="Larimer F."/>
            <person name="Land M."/>
            <person name="Hauser L."/>
            <person name="Kyrpides N."/>
            <person name="Ivanova N."/>
            <person name="Marx C.J."/>
            <person name="Richardson P."/>
        </authorList>
    </citation>
    <scope>NUCLEOTIDE SEQUENCE [LARGE SCALE GENOMIC DNA]</scope>
    <source>
        <strain evidence="4">LMG 21967 / CNCM I-2342 / ORS 2060</strain>
    </source>
</reference>
<dbReference type="eggNOG" id="COG3193">
    <property type="taxonomic scope" value="Bacteria"/>
</dbReference>
<dbReference type="SUPFAM" id="SSF143744">
    <property type="entry name" value="GlcG-like"/>
    <property type="match status" value="1"/>
</dbReference>
<feature type="region of interest" description="Disordered" evidence="1">
    <location>
        <begin position="233"/>
        <end position="260"/>
    </location>
</feature>
<dbReference type="KEGG" id="mno:Mnod_1783"/>
<dbReference type="Pfam" id="PF03928">
    <property type="entry name" value="HbpS-like"/>
    <property type="match status" value="1"/>
</dbReference>
<evidence type="ECO:0000256" key="2">
    <source>
        <dbReference type="SAM" id="SignalP"/>
    </source>
</evidence>
<name>B8IR71_METNO</name>
<proteinExistence type="predicted"/>
<dbReference type="EMBL" id="CP001349">
    <property type="protein sequence ID" value="ACL56773.1"/>
    <property type="molecule type" value="Genomic_DNA"/>
</dbReference>